<dbReference type="AlphaFoldDB" id="A0A378TYS7"/>
<protein>
    <submittedName>
        <fullName evidence="1">Uncharacterized protein</fullName>
    </submittedName>
</protein>
<dbReference type="Proteomes" id="UP000254927">
    <property type="component" value="Unassembled WGS sequence"/>
</dbReference>
<organism evidence="1 2">
    <name type="scientific">Neisseria elongata</name>
    <dbReference type="NCBI Taxonomy" id="495"/>
    <lineage>
        <taxon>Bacteria</taxon>
        <taxon>Pseudomonadati</taxon>
        <taxon>Pseudomonadota</taxon>
        <taxon>Betaproteobacteria</taxon>
        <taxon>Neisseriales</taxon>
        <taxon>Neisseriaceae</taxon>
        <taxon>Neisseria</taxon>
    </lineage>
</organism>
<dbReference type="EMBL" id="UGQW01000002">
    <property type="protein sequence ID" value="STZ68067.1"/>
    <property type="molecule type" value="Genomic_DNA"/>
</dbReference>
<name>A0A378TYS7_NEIEL</name>
<dbReference type="GeneID" id="93352550"/>
<gene>
    <name evidence="1" type="ORF">NCTC10660_01567</name>
</gene>
<evidence type="ECO:0000313" key="1">
    <source>
        <dbReference type="EMBL" id="STZ68067.1"/>
    </source>
</evidence>
<proteinExistence type="predicted"/>
<dbReference type="RefSeq" id="WP_074895621.1">
    <property type="nucleotide sequence ID" value="NZ_CP031252.1"/>
</dbReference>
<sequence>MNFANLHQNFILLSPLTLNQHLDNHGFWPAFIAETTPLARNIKGTPRINAGQFDGGKAIKHGRLSWRDETLQKLADNYHRSTRPDTFHFDFFSAEFPSPATCAKQNTTPALTLKLTGIYGCSHSGLLLSFRQDHFDELGETAVNASLNRLTALLQTTLRLKKQRQYAYPCNGGTHGAWTNCIMDLFPADAAEPNGGGWTINEELANWAKF</sequence>
<accession>A0A378TYS7</accession>
<evidence type="ECO:0000313" key="2">
    <source>
        <dbReference type="Proteomes" id="UP000254927"/>
    </source>
</evidence>
<reference evidence="1 2" key="1">
    <citation type="submission" date="2018-06" db="EMBL/GenBank/DDBJ databases">
        <authorList>
            <consortium name="Pathogen Informatics"/>
            <person name="Doyle S."/>
        </authorList>
    </citation>
    <scope>NUCLEOTIDE SEQUENCE [LARGE SCALE GENOMIC DNA]</scope>
    <source>
        <strain evidence="1 2">NCTC10660</strain>
    </source>
</reference>